<dbReference type="InterPro" id="IPR056789">
    <property type="entry name" value="LRR_R13L1-DRL21"/>
</dbReference>
<dbReference type="Pfam" id="PF18052">
    <property type="entry name" value="Rx_N"/>
    <property type="match status" value="1"/>
</dbReference>
<dbReference type="Gene3D" id="3.40.50.300">
    <property type="entry name" value="P-loop containing nucleotide triphosphate hydrolases"/>
    <property type="match status" value="2"/>
</dbReference>
<dbReference type="Gene3D" id="1.10.10.10">
    <property type="entry name" value="Winged helix-like DNA-binding domain superfamily/Winged helix DNA-binding domain"/>
    <property type="match status" value="1"/>
</dbReference>
<evidence type="ECO:0000256" key="1">
    <source>
        <dbReference type="ARBA" id="ARBA00022614"/>
    </source>
</evidence>
<evidence type="ECO:0000256" key="5">
    <source>
        <dbReference type="ARBA" id="ARBA00022840"/>
    </source>
</evidence>
<dbReference type="InterPro" id="IPR027417">
    <property type="entry name" value="P-loop_NTPase"/>
</dbReference>
<organism evidence="10 11">
    <name type="scientific">Gossypium barbadense</name>
    <name type="common">Sea Island cotton</name>
    <name type="synonym">Hibiscus barbadensis</name>
    <dbReference type="NCBI Taxonomy" id="3634"/>
    <lineage>
        <taxon>Eukaryota</taxon>
        <taxon>Viridiplantae</taxon>
        <taxon>Streptophyta</taxon>
        <taxon>Embryophyta</taxon>
        <taxon>Tracheophyta</taxon>
        <taxon>Spermatophyta</taxon>
        <taxon>Magnoliopsida</taxon>
        <taxon>eudicotyledons</taxon>
        <taxon>Gunneridae</taxon>
        <taxon>Pentapetalae</taxon>
        <taxon>rosids</taxon>
        <taxon>malvids</taxon>
        <taxon>Malvales</taxon>
        <taxon>Malvaceae</taxon>
        <taxon>Malvoideae</taxon>
        <taxon>Gossypium</taxon>
    </lineage>
</organism>
<dbReference type="SUPFAM" id="SSF52058">
    <property type="entry name" value="L domain-like"/>
    <property type="match status" value="2"/>
</dbReference>
<feature type="domain" description="NB-ARC" evidence="6">
    <location>
        <begin position="471"/>
        <end position="569"/>
    </location>
</feature>
<keyword evidence="3" id="KW-0547">Nucleotide-binding</keyword>
<dbReference type="Gene3D" id="1.10.8.430">
    <property type="entry name" value="Helical domain of apoptotic protease-activating factors"/>
    <property type="match status" value="2"/>
</dbReference>
<sequence>MAMVGEAFLSASIEVLLDRIVSGDVLRLIQGKKLEAVLLKKLKPTLMSVKAVLDDAANKQIINPNVKSWTDELKDAVYDAEDLLDEISTEALRNKIESEYQTTPIKQVSSFFSSFNPFKDGMQSKLGEILGRLDYLLNQKQILGLKENYNGEKAFQRTPATSLVDESDVYGRDDGKEEIMKLLDPQNLSENQIDVIPIVGMGGLGKTTLAQLIYNDPRADKWFDCKAWVCVSEEFDAFKVTKTILKEIKCSCDGNQNLNQLQLKLKEQLSGKKYLIILDDVWNKNYFHWKELANPFTSGAKNSKIIVTTRDENIAAIMRNVPTYRLDVLSDDDCWKLFAKHAFDGSSPTKHPDLMVIGEAIVKRCGGLPLAAKALGGLLRCKPDADEWKKILHSNFWDIPNDATNILPALTLSYHYLPSHLKRCFAYCSIFPKDYEFEKEELIQLWMAEGLLELPKDNGDLGELGNEYFKDLRLSCDGNQNLNQLQLKLKEQLSGKKYLIILDDVWNKNYFHWKELANPFTSGAKNSKIIVTTRDENIAAIMRNVPTYRLDVLSDDDCWKLFAKHAFDGSSPTKHPDLMVIGEAIVKRCGGLPLAAKALGGLLRCKPDADEWKKILHSNFWDIPNDATNILPALTLSYHYLPSHLKRCFAYCSIFPKDYEFEKEELIQLWMAEGLLELPKDNGDLGELGNEYFKDLRLRSFFQQSKGKKSCFVMHDLISDLAKSVTGEFICRLEGTGGGSCVITEKTRHMSNVQERYDVRQKFQSLAKAKGLRTFLNVNSSFRWVYVSNVLMHDLMVKSSLRVLSLPGYTTINNLPEDLGNLKHLRILNLSKTSIKKLPNSLCTLYNLQALKLRGCSDLDELPRDLERLLNMLYLDIKGTNFARMPEGMGKLKDLRMVTNFVLSYQTGSSINELGKLKHLRGRLSISGLKTVACAMDAKDANLKDKVDLKKLELRWGKDDDIDGDSRHDREVLKQLKPHTNLEHLVIQSYGGTRFPEWVGHSSFSNIVSLGLHDCKFCIYLPPLGQLSSLKSLSISGLSGVLIVGDEFYGNVQASTKPFQSLEILSFENMAEWEEWYCRSDEAFPLLQELCIRDCPKLTKSLPKHLPCLKKLEIEDCEKLGGLLPTAPSILELELKKCQALQLEPLACGLRELDIRDLNMNDSVLEQMLQQCTLLEKLRLGYCSEIRSLPGVRVPITPKRISISLCENLDYSDIFLYTSLESLEIGSGKCYVLESFPLGSFPMVKRVKIWGCEDLKFISATSEGAHHQHLNSLEIYFCQNLISFQIEDRLAVTNLTRLVLFGCASLKSLPEQMHSVFPSLEYLEIRSCPEIGWVPKEGLPSKLKEIGISRSDKLIDSLIRKREWSLHALLSLTFLEICGSKVEMECFPDEHLLPSSLTSLRISSLPNLKSLEYKGFQHLTSLSYLSIYNCPKLQSMPPNMLPPSLSRLSIEKCPLLKEHCEKDKGKDWPNIFHILVIVIDGEVITEGAVTEKTNVLTKVFCLDINWIILESKDTMFQIFLCEIFHSKNDFLPTNDESRRQSQISSDSLVLATMIHNHAIHLKFMKTC</sequence>
<evidence type="ECO:0000259" key="6">
    <source>
        <dbReference type="Pfam" id="PF00931"/>
    </source>
</evidence>
<evidence type="ECO:0000256" key="4">
    <source>
        <dbReference type="ARBA" id="ARBA00022821"/>
    </source>
</evidence>
<dbReference type="SUPFAM" id="SSF52540">
    <property type="entry name" value="P-loop containing nucleoside triphosphate hydrolases"/>
    <property type="match status" value="2"/>
</dbReference>
<evidence type="ECO:0008006" key="12">
    <source>
        <dbReference type="Google" id="ProtNLM"/>
    </source>
</evidence>
<keyword evidence="5" id="KW-0067">ATP-binding</keyword>
<evidence type="ECO:0000259" key="7">
    <source>
        <dbReference type="Pfam" id="PF18052"/>
    </source>
</evidence>
<dbReference type="PRINTS" id="PR00364">
    <property type="entry name" value="DISEASERSIST"/>
</dbReference>
<evidence type="ECO:0000313" key="10">
    <source>
        <dbReference type="EMBL" id="PPS15835.1"/>
    </source>
</evidence>
<dbReference type="FunFam" id="1.10.10.10:FF:000322">
    <property type="entry name" value="Probable disease resistance protein At1g63360"/>
    <property type="match status" value="1"/>
</dbReference>
<evidence type="ECO:0000256" key="2">
    <source>
        <dbReference type="ARBA" id="ARBA00022737"/>
    </source>
</evidence>
<feature type="domain" description="Disease resistance protein winged helix" evidence="8">
    <location>
        <begin position="654"/>
        <end position="722"/>
    </location>
</feature>
<dbReference type="InterPro" id="IPR036388">
    <property type="entry name" value="WH-like_DNA-bd_sf"/>
</dbReference>
<evidence type="ECO:0000313" key="11">
    <source>
        <dbReference type="Proteomes" id="UP000239757"/>
    </source>
</evidence>
<evidence type="ECO:0000259" key="8">
    <source>
        <dbReference type="Pfam" id="PF23559"/>
    </source>
</evidence>
<proteinExistence type="predicted"/>
<dbReference type="FunFam" id="3.40.50.300:FF:001091">
    <property type="entry name" value="Probable disease resistance protein At1g61300"/>
    <property type="match status" value="1"/>
</dbReference>
<evidence type="ECO:0000256" key="3">
    <source>
        <dbReference type="ARBA" id="ARBA00022741"/>
    </source>
</evidence>
<dbReference type="InterPro" id="IPR032675">
    <property type="entry name" value="LRR_dom_sf"/>
</dbReference>
<accession>A0A2P5YJT5</accession>
<keyword evidence="4" id="KW-0611">Plant defense</keyword>
<dbReference type="InterPro" id="IPR002182">
    <property type="entry name" value="NB-ARC"/>
</dbReference>
<dbReference type="GO" id="GO:0051707">
    <property type="term" value="P:response to other organism"/>
    <property type="evidence" value="ECO:0007669"/>
    <property type="project" value="UniProtKB-ARBA"/>
</dbReference>
<dbReference type="Proteomes" id="UP000239757">
    <property type="component" value="Unassembled WGS sequence"/>
</dbReference>
<dbReference type="GO" id="GO:0043531">
    <property type="term" value="F:ADP binding"/>
    <property type="evidence" value="ECO:0007669"/>
    <property type="project" value="InterPro"/>
</dbReference>
<dbReference type="InterPro" id="IPR058922">
    <property type="entry name" value="WHD_DRP"/>
</dbReference>
<dbReference type="InterPro" id="IPR041118">
    <property type="entry name" value="Rx_N"/>
</dbReference>
<name>A0A2P5YJT5_GOSBA</name>
<protein>
    <recommendedName>
        <fullName evidence="12">NB-ARC domain-containing protein</fullName>
    </recommendedName>
</protein>
<dbReference type="InterPro" id="IPR042197">
    <property type="entry name" value="Apaf_helical"/>
</dbReference>
<feature type="domain" description="R13L1/DRL21-like LRR repeat region" evidence="9">
    <location>
        <begin position="911"/>
        <end position="1037"/>
    </location>
</feature>
<dbReference type="Gene3D" id="3.80.10.10">
    <property type="entry name" value="Ribonuclease Inhibitor"/>
    <property type="match status" value="3"/>
</dbReference>
<dbReference type="Pfam" id="PF25019">
    <property type="entry name" value="LRR_R13L1-DRL21"/>
    <property type="match status" value="1"/>
</dbReference>
<gene>
    <name evidence="10" type="ORF">GOBAR_AA04731</name>
</gene>
<dbReference type="Gene3D" id="1.20.5.4130">
    <property type="match status" value="1"/>
</dbReference>
<dbReference type="PANTHER" id="PTHR36766:SF51">
    <property type="entry name" value="DISEASE RESISTANCE RPP13-LIKE PROTEIN 1"/>
    <property type="match status" value="1"/>
</dbReference>
<dbReference type="GO" id="GO:0006952">
    <property type="term" value="P:defense response"/>
    <property type="evidence" value="ECO:0007669"/>
    <property type="project" value="UniProtKB-KW"/>
</dbReference>
<dbReference type="OrthoDB" id="37484at2759"/>
<keyword evidence="2" id="KW-0677">Repeat</keyword>
<dbReference type="Pfam" id="PF00931">
    <property type="entry name" value="NB-ARC"/>
    <property type="match status" value="2"/>
</dbReference>
<dbReference type="GO" id="GO:0005524">
    <property type="term" value="F:ATP binding"/>
    <property type="evidence" value="ECO:0007669"/>
    <property type="project" value="UniProtKB-KW"/>
</dbReference>
<keyword evidence="1" id="KW-0433">Leucine-rich repeat</keyword>
<dbReference type="EMBL" id="KZ663096">
    <property type="protein sequence ID" value="PPS15835.1"/>
    <property type="molecule type" value="Genomic_DNA"/>
</dbReference>
<reference evidence="10 11" key="1">
    <citation type="submission" date="2015-01" db="EMBL/GenBank/DDBJ databases">
        <title>Genome of allotetraploid Gossypium barbadense reveals genomic plasticity and fiber elongation in cotton evolution.</title>
        <authorList>
            <person name="Chen X."/>
            <person name="Liu X."/>
            <person name="Zhao B."/>
            <person name="Zheng H."/>
            <person name="Hu Y."/>
            <person name="Lu G."/>
            <person name="Yang C."/>
            <person name="Chen J."/>
            <person name="Shan C."/>
            <person name="Zhang L."/>
            <person name="Zhou Y."/>
            <person name="Wang L."/>
            <person name="Guo W."/>
            <person name="Bai Y."/>
            <person name="Ruan J."/>
            <person name="Shangguan X."/>
            <person name="Mao Y."/>
            <person name="Jiang J."/>
            <person name="Zhu Y."/>
            <person name="Lei J."/>
            <person name="Kang H."/>
            <person name="Chen S."/>
            <person name="He X."/>
            <person name="Wang R."/>
            <person name="Wang Y."/>
            <person name="Chen J."/>
            <person name="Wang L."/>
            <person name="Yu S."/>
            <person name="Wang B."/>
            <person name="Wei J."/>
            <person name="Song S."/>
            <person name="Lu X."/>
            <person name="Gao Z."/>
            <person name="Gu W."/>
            <person name="Deng X."/>
            <person name="Ma D."/>
            <person name="Wang S."/>
            <person name="Liang W."/>
            <person name="Fang L."/>
            <person name="Cai C."/>
            <person name="Zhu X."/>
            <person name="Zhou B."/>
            <person name="Zhang Y."/>
            <person name="Chen Z."/>
            <person name="Xu S."/>
            <person name="Zhu R."/>
            <person name="Wang S."/>
            <person name="Zhang T."/>
            <person name="Zhao G."/>
        </authorList>
    </citation>
    <scope>NUCLEOTIDE SEQUENCE [LARGE SCALE GENOMIC DNA]</scope>
    <source>
        <strain evidence="11">cv. Xinhai21</strain>
        <tissue evidence="10">Leaf</tissue>
    </source>
</reference>
<feature type="domain" description="Disease resistance N-terminal" evidence="7">
    <location>
        <begin position="38"/>
        <end position="100"/>
    </location>
</feature>
<evidence type="ECO:0000259" key="9">
    <source>
        <dbReference type="Pfam" id="PF25019"/>
    </source>
</evidence>
<dbReference type="PANTHER" id="PTHR36766">
    <property type="entry name" value="PLANT BROAD-SPECTRUM MILDEW RESISTANCE PROTEIN RPW8"/>
    <property type="match status" value="1"/>
</dbReference>
<feature type="domain" description="NB-ARC" evidence="6">
    <location>
        <begin position="186"/>
        <end position="345"/>
    </location>
</feature>
<dbReference type="Pfam" id="PF23559">
    <property type="entry name" value="WHD_DRP"/>
    <property type="match status" value="1"/>
</dbReference>